<feature type="region of interest" description="Disordered" evidence="1">
    <location>
        <begin position="1"/>
        <end position="54"/>
    </location>
</feature>
<dbReference type="EMBL" id="CAJVQB010026314">
    <property type="protein sequence ID" value="CAG8808265.1"/>
    <property type="molecule type" value="Genomic_DNA"/>
</dbReference>
<name>A0ABN7VZW2_GIGMA</name>
<gene>
    <name evidence="2" type="ORF">GMARGA_LOCUS24670</name>
</gene>
<evidence type="ECO:0000313" key="2">
    <source>
        <dbReference type="EMBL" id="CAG8808265.1"/>
    </source>
</evidence>
<sequence length="104" mass="11770">SHTTTKPLHYWSESMHVKSGANGQRRNPGVGRSKLQPKPRTLGEKKANKPAGNISIKKANRLGRKIVEARFVSKLVDEQKQKHPDSYYTSKLINTHEITLRLAK</sequence>
<feature type="non-terminal residue" evidence="2">
    <location>
        <position position="1"/>
    </location>
</feature>
<organism evidence="2 3">
    <name type="scientific">Gigaspora margarita</name>
    <dbReference type="NCBI Taxonomy" id="4874"/>
    <lineage>
        <taxon>Eukaryota</taxon>
        <taxon>Fungi</taxon>
        <taxon>Fungi incertae sedis</taxon>
        <taxon>Mucoromycota</taxon>
        <taxon>Glomeromycotina</taxon>
        <taxon>Glomeromycetes</taxon>
        <taxon>Diversisporales</taxon>
        <taxon>Gigasporaceae</taxon>
        <taxon>Gigaspora</taxon>
    </lineage>
</organism>
<proteinExistence type="predicted"/>
<reference evidence="2 3" key="1">
    <citation type="submission" date="2021-06" db="EMBL/GenBank/DDBJ databases">
        <authorList>
            <person name="Kallberg Y."/>
            <person name="Tangrot J."/>
            <person name="Rosling A."/>
        </authorList>
    </citation>
    <scope>NUCLEOTIDE SEQUENCE [LARGE SCALE GENOMIC DNA]</scope>
    <source>
        <strain evidence="2 3">120-4 pot B 10/14</strain>
    </source>
</reference>
<dbReference type="Proteomes" id="UP000789901">
    <property type="component" value="Unassembled WGS sequence"/>
</dbReference>
<protein>
    <submittedName>
        <fullName evidence="2">27132_t:CDS:1</fullName>
    </submittedName>
</protein>
<keyword evidence="3" id="KW-1185">Reference proteome</keyword>
<evidence type="ECO:0000256" key="1">
    <source>
        <dbReference type="SAM" id="MobiDB-lite"/>
    </source>
</evidence>
<accession>A0ABN7VZW2</accession>
<comment type="caution">
    <text evidence="2">The sequence shown here is derived from an EMBL/GenBank/DDBJ whole genome shotgun (WGS) entry which is preliminary data.</text>
</comment>
<evidence type="ECO:0000313" key="3">
    <source>
        <dbReference type="Proteomes" id="UP000789901"/>
    </source>
</evidence>